<dbReference type="GO" id="GO:0005109">
    <property type="term" value="F:frizzled binding"/>
    <property type="evidence" value="ECO:0007669"/>
    <property type="project" value="TreeGrafter"/>
</dbReference>
<dbReference type="FunFam" id="3.30.2460.20:FF:000001">
    <property type="entry name" value="Wnt homolog"/>
    <property type="match status" value="1"/>
</dbReference>
<proteinExistence type="inferred from homology"/>
<dbReference type="InterPro" id="IPR018161">
    <property type="entry name" value="Wnt_CS"/>
</dbReference>
<dbReference type="Pfam" id="PF00110">
    <property type="entry name" value="wnt"/>
    <property type="match status" value="1"/>
</dbReference>
<dbReference type="EMBL" id="CAJPVJ010019407">
    <property type="protein sequence ID" value="CAG2177284.1"/>
    <property type="molecule type" value="Genomic_DNA"/>
</dbReference>
<keyword evidence="4" id="KW-0964">Secreted</keyword>
<dbReference type="Gene3D" id="3.30.2460.20">
    <property type="match status" value="1"/>
</dbReference>
<evidence type="ECO:0000256" key="4">
    <source>
        <dbReference type="ARBA" id="ARBA00022525"/>
    </source>
</evidence>
<dbReference type="OrthoDB" id="5945655at2759"/>
<keyword evidence="7" id="KW-1015">Disulfide bond</keyword>
<keyword evidence="6 10" id="KW-0879">Wnt signaling pathway</keyword>
<evidence type="ECO:0000256" key="9">
    <source>
        <dbReference type="ARBA" id="ARBA00023288"/>
    </source>
</evidence>
<organism evidence="11">
    <name type="scientific">Oppiella nova</name>
    <dbReference type="NCBI Taxonomy" id="334625"/>
    <lineage>
        <taxon>Eukaryota</taxon>
        <taxon>Metazoa</taxon>
        <taxon>Ecdysozoa</taxon>
        <taxon>Arthropoda</taxon>
        <taxon>Chelicerata</taxon>
        <taxon>Arachnida</taxon>
        <taxon>Acari</taxon>
        <taxon>Acariformes</taxon>
        <taxon>Sarcoptiformes</taxon>
        <taxon>Oribatida</taxon>
        <taxon>Brachypylina</taxon>
        <taxon>Oppioidea</taxon>
        <taxon>Oppiidae</taxon>
        <taxon>Oppiella</taxon>
    </lineage>
</organism>
<gene>
    <name evidence="11" type="ORF">ONB1V03_LOCUS16716</name>
</gene>
<accession>A0A7R9QX60</accession>
<evidence type="ECO:0000256" key="2">
    <source>
        <dbReference type="ARBA" id="ARBA00005683"/>
    </source>
</evidence>
<evidence type="ECO:0000256" key="6">
    <source>
        <dbReference type="ARBA" id="ARBA00022687"/>
    </source>
</evidence>
<dbReference type="GO" id="GO:0007517">
    <property type="term" value="P:muscle organ development"/>
    <property type="evidence" value="ECO:0007669"/>
    <property type="project" value="UniProtKB-ARBA"/>
</dbReference>
<dbReference type="AlphaFoldDB" id="A0A7R9QX60"/>
<evidence type="ECO:0000256" key="10">
    <source>
        <dbReference type="RuleBase" id="RU003500"/>
    </source>
</evidence>
<dbReference type="PANTHER" id="PTHR12027">
    <property type="entry name" value="WNT RELATED"/>
    <property type="match status" value="1"/>
</dbReference>
<dbReference type="EMBL" id="OC934232">
    <property type="protein sequence ID" value="CAD7660146.1"/>
    <property type="molecule type" value="Genomic_DNA"/>
</dbReference>
<evidence type="ECO:0000256" key="5">
    <source>
        <dbReference type="ARBA" id="ARBA00022530"/>
    </source>
</evidence>
<comment type="subcellular location">
    <subcellularLocation>
        <location evidence="1 10">Secreted</location>
        <location evidence="1 10">Extracellular space</location>
        <location evidence="1 10">Extracellular matrix</location>
    </subcellularLocation>
</comment>
<dbReference type="GO" id="GO:0000902">
    <property type="term" value="P:cell morphogenesis"/>
    <property type="evidence" value="ECO:0007669"/>
    <property type="project" value="UniProtKB-ARBA"/>
</dbReference>
<keyword evidence="3 10" id="KW-0217">Developmental protein</keyword>
<dbReference type="InterPro" id="IPR005817">
    <property type="entry name" value="Wnt"/>
</dbReference>
<evidence type="ECO:0000256" key="7">
    <source>
        <dbReference type="ARBA" id="ARBA00023157"/>
    </source>
</evidence>
<dbReference type="InterPro" id="IPR043158">
    <property type="entry name" value="Wnt_C"/>
</dbReference>
<protein>
    <recommendedName>
        <fullName evidence="10">Protein Wnt</fullName>
    </recommendedName>
</protein>
<keyword evidence="9" id="KW-0449">Lipoprotein</keyword>
<evidence type="ECO:0000313" key="11">
    <source>
        <dbReference type="EMBL" id="CAD7660146.1"/>
    </source>
</evidence>
<reference evidence="11" key="1">
    <citation type="submission" date="2020-11" db="EMBL/GenBank/DDBJ databases">
        <authorList>
            <person name="Tran Van P."/>
        </authorList>
    </citation>
    <scope>NUCLEOTIDE SEQUENCE</scope>
</reference>
<dbReference type="PANTHER" id="PTHR12027:SF101">
    <property type="entry name" value="PROTEIN WNT-4"/>
    <property type="match status" value="1"/>
</dbReference>
<comment type="function">
    <text evidence="10">Ligand for members of the frizzled family of seven transmembrane receptors.</text>
</comment>
<dbReference type="GO" id="GO:0060070">
    <property type="term" value="P:canonical Wnt signaling pathway"/>
    <property type="evidence" value="ECO:0007669"/>
    <property type="project" value="TreeGrafter"/>
</dbReference>
<dbReference type="GO" id="GO:0005125">
    <property type="term" value="F:cytokine activity"/>
    <property type="evidence" value="ECO:0007669"/>
    <property type="project" value="TreeGrafter"/>
</dbReference>
<sequence length="182" mass="20604">MKIECKCHGVSGSCELKTCWRSMPSFRQIGDILKEKFESATEVQLKVPPNAKPVTKPVAKEPKLEAASMTYHDMPFPSKSGSRPYLVPISPYFKPQTDTDLIYLQSSPDFCEKNDKIGSLGTHGRACNRTSNAIDGCELMCCGRGYKIRRERVMERCNCKFHWCCYVECDHCSKEVEISTCL</sequence>
<dbReference type="GO" id="GO:0045165">
    <property type="term" value="P:cell fate commitment"/>
    <property type="evidence" value="ECO:0007669"/>
    <property type="project" value="TreeGrafter"/>
</dbReference>
<dbReference type="PROSITE" id="PS00246">
    <property type="entry name" value="WNT1"/>
    <property type="match status" value="1"/>
</dbReference>
<dbReference type="GO" id="GO:0005615">
    <property type="term" value="C:extracellular space"/>
    <property type="evidence" value="ECO:0007669"/>
    <property type="project" value="TreeGrafter"/>
</dbReference>
<evidence type="ECO:0000313" key="12">
    <source>
        <dbReference type="Proteomes" id="UP000728032"/>
    </source>
</evidence>
<dbReference type="SMART" id="SM00097">
    <property type="entry name" value="WNT1"/>
    <property type="match status" value="1"/>
</dbReference>
<dbReference type="PRINTS" id="PR01349">
    <property type="entry name" value="WNTPROTEIN"/>
</dbReference>
<keyword evidence="5" id="KW-0272">Extracellular matrix</keyword>
<evidence type="ECO:0000256" key="8">
    <source>
        <dbReference type="ARBA" id="ARBA00023180"/>
    </source>
</evidence>
<comment type="similarity">
    <text evidence="2 10">Belongs to the Wnt family.</text>
</comment>
<keyword evidence="12" id="KW-1185">Reference proteome</keyword>
<name>A0A7R9QX60_9ACAR</name>
<keyword evidence="8" id="KW-0325">Glycoprotein</keyword>
<evidence type="ECO:0000256" key="1">
    <source>
        <dbReference type="ARBA" id="ARBA00004498"/>
    </source>
</evidence>
<dbReference type="Proteomes" id="UP000728032">
    <property type="component" value="Unassembled WGS sequence"/>
</dbReference>
<evidence type="ECO:0000256" key="3">
    <source>
        <dbReference type="ARBA" id="ARBA00022473"/>
    </source>
</evidence>
<dbReference type="GO" id="GO:0030182">
    <property type="term" value="P:neuron differentiation"/>
    <property type="evidence" value="ECO:0007669"/>
    <property type="project" value="TreeGrafter"/>
</dbReference>